<dbReference type="GO" id="GO:0005742">
    <property type="term" value="C:mitochondrial outer membrane translocase complex"/>
    <property type="evidence" value="ECO:0007669"/>
    <property type="project" value="InterPro"/>
</dbReference>
<evidence type="ECO:0000256" key="6">
    <source>
        <dbReference type="ARBA" id="ARBA00023128"/>
    </source>
</evidence>
<feature type="compositionally biased region" description="Polar residues" evidence="8">
    <location>
        <begin position="51"/>
        <end position="66"/>
    </location>
</feature>
<evidence type="ECO:0000313" key="11">
    <source>
        <dbReference type="Proteomes" id="UP000076154"/>
    </source>
</evidence>
<dbReference type="InterPro" id="IPR023392">
    <property type="entry name" value="Tom20_dom_sf"/>
</dbReference>
<evidence type="ECO:0000256" key="8">
    <source>
        <dbReference type="SAM" id="MobiDB-lite"/>
    </source>
</evidence>
<dbReference type="PANTHER" id="PTHR12197:SF251">
    <property type="entry name" value="EG:BACR7C10.4 PROTEIN"/>
    <property type="match status" value="1"/>
</dbReference>
<keyword evidence="11" id="KW-1185">Reference proteome</keyword>
<keyword evidence="10" id="KW-0675">Receptor</keyword>
<feature type="domain" description="SET" evidence="9">
    <location>
        <begin position="378"/>
        <end position="484"/>
    </location>
</feature>
<dbReference type="GO" id="GO:0006605">
    <property type="term" value="P:protein targeting"/>
    <property type="evidence" value="ECO:0007669"/>
    <property type="project" value="InterPro"/>
</dbReference>
<comment type="caution">
    <text evidence="10">The sequence shown here is derived from an EMBL/GenBank/DDBJ whole genome shotgun (WGS) entry which is preliminary data.</text>
</comment>
<evidence type="ECO:0000256" key="7">
    <source>
        <dbReference type="ARBA" id="ARBA00023136"/>
    </source>
</evidence>
<dbReference type="EMBL" id="LUEZ02000071">
    <property type="protein sequence ID" value="RDB20101.1"/>
    <property type="molecule type" value="Genomic_DNA"/>
</dbReference>
<reference evidence="10" key="1">
    <citation type="submission" date="2018-04" db="EMBL/GenBank/DDBJ databases">
        <title>Whole genome sequencing of Hypsizygus marmoreus.</title>
        <authorList>
            <person name="Choi I.-G."/>
            <person name="Min B."/>
            <person name="Kim J.-G."/>
            <person name="Kim S."/>
            <person name="Oh Y.-L."/>
            <person name="Kong W.-S."/>
            <person name="Park H."/>
            <person name="Jeong J."/>
            <person name="Song E.-S."/>
        </authorList>
    </citation>
    <scope>NUCLEOTIDE SEQUENCE [LARGE SCALE GENOMIC DNA]</scope>
    <source>
        <strain evidence="10">51987-8</strain>
    </source>
</reference>
<dbReference type="InterPro" id="IPR046341">
    <property type="entry name" value="SET_dom_sf"/>
</dbReference>
<keyword evidence="6" id="KW-0496">Mitochondrion</keyword>
<dbReference type="PRINTS" id="PR00351">
    <property type="entry name" value="OM20RECEPTOR"/>
</dbReference>
<dbReference type="STRING" id="39966.A0A369JDA9"/>
<dbReference type="PROSITE" id="PS50280">
    <property type="entry name" value="SET"/>
    <property type="match status" value="1"/>
</dbReference>
<organism evidence="10 11">
    <name type="scientific">Hypsizygus marmoreus</name>
    <name type="common">White beech mushroom</name>
    <name type="synonym">Agaricus marmoreus</name>
    <dbReference type="NCBI Taxonomy" id="39966"/>
    <lineage>
        <taxon>Eukaryota</taxon>
        <taxon>Fungi</taxon>
        <taxon>Dikarya</taxon>
        <taxon>Basidiomycota</taxon>
        <taxon>Agaricomycotina</taxon>
        <taxon>Agaricomycetes</taxon>
        <taxon>Agaricomycetidae</taxon>
        <taxon>Agaricales</taxon>
        <taxon>Tricholomatineae</taxon>
        <taxon>Lyophyllaceae</taxon>
        <taxon>Hypsizygus</taxon>
    </lineage>
</organism>
<keyword evidence="4" id="KW-1000">Mitochondrion outer membrane</keyword>
<sequence>MDSRTSSILTIAGITVLGGVLAYAAYFDYKRRNDVDFRKKLRKDKKRVNKSLAQSRESLAASSSKDVTPASLREALEQVKNEEGPQSPEEKEAYFMSQVSMGEQLAIKGPDFYLASAISFYRALRVYPSPVELIVIYQKTVPEPIFKMVMDMTNLDVKNRVEGYYDAFPPESMNVAVETREGRKVLVLTKDVASGEVIYKEHPVVTALDPDIQIAGTHCAHCFRVIQSPMSIQLPSESNPLSSTFCSKACLISNKSQSHSLLFTTESPLPPEITPAAPPPEAVEARRRAQANFVAYLKKEGRAAPQLVARFIARQVALETSKMVEGGKKKASEKDDFTDAEGGEYLLADHIERLRYLEVKPSPEELPLLVNILQTALPGLEQFVTDERHATLLGKMAYNAFGVCFGGGRDNKPESEGRPEDVEKSRTPYGTSRQIGSALYTLSSYLSHSCAPSARPSFSSGTAEISVIANRDLKKGDELSIAYVDVTQHPDESVVECRQRRRKELARGWRFACGCSRCEEEAKAMSTEEKVANAGEAEQKDESKVEASLSRYEDAEESGNVE</sequence>
<dbReference type="SUPFAM" id="SSF82199">
    <property type="entry name" value="SET domain"/>
    <property type="match status" value="1"/>
</dbReference>
<dbReference type="GO" id="GO:0006886">
    <property type="term" value="P:intracellular protein transport"/>
    <property type="evidence" value="ECO:0007669"/>
    <property type="project" value="InterPro"/>
</dbReference>
<dbReference type="Gene3D" id="6.10.140.2220">
    <property type="match status" value="1"/>
</dbReference>
<feature type="region of interest" description="Disordered" evidence="8">
    <location>
        <begin position="525"/>
        <end position="562"/>
    </location>
</feature>
<dbReference type="Gene3D" id="1.10.220.160">
    <property type="match status" value="1"/>
</dbReference>
<dbReference type="Gene3D" id="1.20.960.10">
    <property type="entry name" value="Mitochondrial outer membrane translocase complex, subunit Tom20 domain"/>
    <property type="match status" value="1"/>
</dbReference>
<evidence type="ECO:0000259" key="9">
    <source>
        <dbReference type="PROSITE" id="PS50280"/>
    </source>
</evidence>
<feature type="compositionally biased region" description="Basic and acidic residues" evidence="8">
    <location>
        <begin position="525"/>
        <end position="545"/>
    </location>
</feature>
<feature type="compositionally biased region" description="Basic and acidic residues" evidence="8">
    <location>
        <begin position="409"/>
        <end position="426"/>
    </location>
</feature>
<keyword evidence="3" id="KW-0812">Transmembrane</keyword>
<dbReference type="OrthoDB" id="2154253at2759"/>
<keyword evidence="7" id="KW-0472">Membrane</keyword>
<dbReference type="InterPro" id="IPR002056">
    <property type="entry name" value="MAS20"/>
</dbReference>
<dbReference type="SUPFAM" id="SSF47157">
    <property type="entry name" value="Mitochondrial import receptor subunit Tom20"/>
    <property type="match status" value="1"/>
</dbReference>
<proteinExistence type="inferred from homology"/>
<evidence type="ECO:0000313" key="10">
    <source>
        <dbReference type="EMBL" id="RDB20101.1"/>
    </source>
</evidence>
<dbReference type="InParanoid" id="A0A369JDA9"/>
<dbReference type="Pfam" id="PF00856">
    <property type="entry name" value="SET"/>
    <property type="match status" value="1"/>
</dbReference>
<dbReference type="Proteomes" id="UP000076154">
    <property type="component" value="Unassembled WGS sequence"/>
</dbReference>
<comment type="subcellular location">
    <subcellularLocation>
        <location evidence="1">Mitochondrion outer membrane</location>
        <topology evidence="1">Single-pass membrane protein</topology>
    </subcellularLocation>
</comment>
<dbReference type="InterPro" id="IPR001214">
    <property type="entry name" value="SET_dom"/>
</dbReference>
<dbReference type="AlphaFoldDB" id="A0A369JDA9"/>
<dbReference type="GO" id="GO:0005634">
    <property type="term" value="C:nucleus"/>
    <property type="evidence" value="ECO:0007669"/>
    <property type="project" value="TreeGrafter"/>
</dbReference>
<dbReference type="InterPro" id="IPR050869">
    <property type="entry name" value="H3K4_H4K5_MeTrfase"/>
</dbReference>
<feature type="region of interest" description="Disordered" evidence="8">
    <location>
        <begin position="409"/>
        <end position="430"/>
    </location>
</feature>
<gene>
    <name evidence="10" type="primary">tom20</name>
    <name evidence="10" type="ORF">Hypma_012851</name>
</gene>
<protein>
    <submittedName>
        <fullName evidence="10">Mitochondrial import receptor subunit tom20</fullName>
    </submittedName>
</protein>
<evidence type="ECO:0000256" key="2">
    <source>
        <dbReference type="ARBA" id="ARBA00005792"/>
    </source>
</evidence>
<evidence type="ECO:0000256" key="3">
    <source>
        <dbReference type="ARBA" id="ARBA00022692"/>
    </source>
</evidence>
<dbReference type="Gene3D" id="2.170.270.10">
    <property type="entry name" value="SET domain"/>
    <property type="match status" value="1"/>
</dbReference>
<name>A0A369JDA9_HYPMA</name>
<evidence type="ECO:0000256" key="5">
    <source>
        <dbReference type="ARBA" id="ARBA00022989"/>
    </source>
</evidence>
<comment type="similarity">
    <text evidence="2">Belongs to the Tom20 family.</text>
</comment>
<dbReference type="PANTHER" id="PTHR12197">
    <property type="entry name" value="HISTONE-LYSINE N-METHYLTRANSFERASE SMYD"/>
    <property type="match status" value="1"/>
</dbReference>
<evidence type="ECO:0000256" key="1">
    <source>
        <dbReference type="ARBA" id="ARBA00004572"/>
    </source>
</evidence>
<keyword evidence="5" id="KW-1133">Transmembrane helix</keyword>
<accession>A0A369JDA9</accession>
<dbReference type="CDD" id="cd20071">
    <property type="entry name" value="SET_SMYD"/>
    <property type="match status" value="1"/>
</dbReference>
<evidence type="ECO:0000256" key="4">
    <source>
        <dbReference type="ARBA" id="ARBA00022787"/>
    </source>
</evidence>
<dbReference type="Pfam" id="PF02064">
    <property type="entry name" value="MAS20"/>
    <property type="match status" value="1"/>
</dbReference>
<feature type="region of interest" description="Disordered" evidence="8">
    <location>
        <begin position="48"/>
        <end position="69"/>
    </location>
</feature>